<dbReference type="EMBL" id="JAGIYZ010000034">
    <property type="protein sequence ID" value="MBP0466707.1"/>
    <property type="molecule type" value="Genomic_DNA"/>
</dbReference>
<reference evidence="2 3" key="1">
    <citation type="submission" date="2021-03" db="EMBL/GenBank/DDBJ databases">
        <authorList>
            <person name="So Y."/>
        </authorList>
    </citation>
    <scope>NUCLEOTIDE SEQUENCE [LARGE SCALE GENOMIC DNA]</scope>
    <source>
        <strain evidence="2 3">PWR1</strain>
    </source>
</reference>
<dbReference type="PANTHER" id="PTHR46637:SF1">
    <property type="entry name" value="BLL5188 PROTEIN"/>
    <property type="match status" value="1"/>
</dbReference>
<dbReference type="InterPro" id="IPR025161">
    <property type="entry name" value="IS402-like_dom"/>
</dbReference>
<feature type="domain" description="Insertion element IS402-like" evidence="1">
    <location>
        <begin position="9"/>
        <end position="80"/>
    </location>
</feature>
<accession>A0ABS4B1H8</accession>
<evidence type="ECO:0000313" key="2">
    <source>
        <dbReference type="EMBL" id="MBP0466707.1"/>
    </source>
</evidence>
<dbReference type="PANTHER" id="PTHR46637">
    <property type="entry name" value="TIS1421-TRANSPOSASE PROTEIN A"/>
    <property type="match status" value="1"/>
</dbReference>
<dbReference type="Pfam" id="PF13340">
    <property type="entry name" value="DUF4096"/>
    <property type="match status" value="1"/>
</dbReference>
<name>A0ABS4B1H8_9PROT</name>
<keyword evidence="3" id="KW-1185">Reference proteome</keyword>
<comment type="caution">
    <text evidence="2">The sequence shown here is derived from an EMBL/GenBank/DDBJ whole genome shotgun (WGS) entry which is preliminary data.</text>
</comment>
<organism evidence="2 3">
    <name type="scientific">Roseomonas nitratireducens</name>
    <dbReference type="NCBI Taxonomy" id="2820810"/>
    <lineage>
        <taxon>Bacteria</taxon>
        <taxon>Pseudomonadati</taxon>
        <taxon>Pseudomonadota</taxon>
        <taxon>Alphaproteobacteria</taxon>
        <taxon>Acetobacterales</taxon>
        <taxon>Roseomonadaceae</taxon>
        <taxon>Roseomonas</taxon>
    </lineage>
</organism>
<evidence type="ECO:0000259" key="1">
    <source>
        <dbReference type="Pfam" id="PF13340"/>
    </source>
</evidence>
<evidence type="ECO:0000313" key="3">
    <source>
        <dbReference type="Proteomes" id="UP000680815"/>
    </source>
</evidence>
<sequence length="185" mass="21377">MRPHPFRPLTDAEFAILDRLLPATEGRRGRPPRDRRRTLDAIFWVACSKGPWKALPAEFGKPDTASRQLRRWARSGHMDLLLGEVANRDRYDNLLKQLAWRICRAYRRITKVIGIGSLMLLKRIGPYPALPAERRYLPDLNLSKTARRLTLKALENPWAQAPGTFSTLARLFAKAAGARWRWRLK</sequence>
<protein>
    <submittedName>
        <fullName evidence="2">Transposase</fullName>
    </submittedName>
</protein>
<proteinExistence type="predicted"/>
<gene>
    <name evidence="2" type="ORF">J5Y09_22455</name>
</gene>
<dbReference type="Proteomes" id="UP000680815">
    <property type="component" value="Unassembled WGS sequence"/>
</dbReference>
<dbReference type="RefSeq" id="WP_209354095.1">
    <property type="nucleotide sequence ID" value="NZ_JAGIYZ010000034.1"/>
</dbReference>
<dbReference type="InterPro" id="IPR052909">
    <property type="entry name" value="Transposase_6_like"/>
</dbReference>